<feature type="non-terminal residue" evidence="2">
    <location>
        <position position="1"/>
    </location>
</feature>
<dbReference type="AlphaFoldDB" id="A0A0F8ZW69"/>
<dbReference type="PANTHER" id="PTHR10133">
    <property type="entry name" value="DNA POLYMERASE I"/>
    <property type="match status" value="1"/>
</dbReference>
<dbReference type="EMBL" id="LAZR01061134">
    <property type="protein sequence ID" value="KKK64196.1"/>
    <property type="molecule type" value="Genomic_DNA"/>
</dbReference>
<organism evidence="2">
    <name type="scientific">marine sediment metagenome</name>
    <dbReference type="NCBI Taxonomy" id="412755"/>
    <lineage>
        <taxon>unclassified sequences</taxon>
        <taxon>metagenomes</taxon>
        <taxon>ecological metagenomes</taxon>
    </lineage>
</organism>
<accession>A0A0F8ZW69</accession>
<evidence type="ECO:0000313" key="2">
    <source>
        <dbReference type="EMBL" id="KKK64196.1"/>
    </source>
</evidence>
<comment type="caution">
    <text evidence="2">The sequence shown here is derived from an EMBL/GenBank/DDBJ whole genome shotgun (WGS) entry which is preliminary data.</text>
</comment>
<protein>
    <recommendedName>
        <fullName evidence="1">DNA-directed DNA polymerase family A palm domain-containing protein</fullName>
    </recommendedName>
</protein>
<dbReference type="GO" id="GO:0003677">
    <property type="term" value="F:DNA binding"/>
    <property type="evidence" value="ECO:0007669"/>
    <property type="project" value="InterPro"/>
</dbReference>
<dbReference type="Pfam" id="PF00476">
    <property type="entry name" value="DNA_pol_A"/>
    <property type="match status" value="1"/>
</dbReference>
<dbReference type="InterPro" id="IPR001098">
    <property type="entry name" value="DNA-dir_DNA_pol_A_palm_dom"/>
</dbReference>
<sequence>VDYGSMEVRILACQSQDHVLIKYIESGGDIHGDWTMNIFGVEKGDKDFDAKRFLAKNQFIFPLFYGSYWRSIARTLEVPDNFYPNLSHYKRYGRWERHIRDCENRFWEQFSATREWQDEQIKIYEKTGYVCDGAWGFKRRGYLTRNQIYNFPIQGPAFHCLLWTISKWFKDHAHRFKTLLCGQIHDELFFDVVPSEWDEVRKIVTNLMTVAIREENGWITVPLLAEWPEYGEFPMTTIMGMSRLI</sequence>
<dbReference type="GO" id="GO:0006261">
    <property type="term" value="P:DNA-templated DNA replication"/>
    <property type="evidence" value="ECO:0007669"/>
    <property type="project" value="InterPro"/>
</dbReference>
<feature type="domain" description="DNA-directed DNA polymerase family A palm" evidence="1">
    <location>
        <begin position="1"/>
        <end position="196"/>
    </location>
</feature>
<dbReference type="PANTHER" id="PTHR10133:SF62">
    <property type="entry name" value="DNA POLYMERASE THETA"/>
    <property type="match status" value="1"/>
</dbReference>
<dbReference type="Gene3D" id="3.30.70.370">
    <property type="match status" value="1"/>
</dbReference>
<dbReference type="GO" id="GO:0006302">
    <property type="term" value="P:double-strand break repair"/>
    <property type="evidence" value="ECO:0007669"/>
    <property type="project" value="TreeGrafter"/>
</dbReference>
<dbReference type="InterPro" id="IPR043502">
    <property type="entry name" value="DNA/RNA_pol_sf"/>
</dbReference>
<evidence type="ECO:0000259" key="1">
    <source>
        <dbReference type="SMART" id="SM00482"/>
    </source>
</evidence>
<dbReference type="GO" id="GO:0003887">
    <property type="term" value="F:DNA-directed DNA polymerase activity"/>
    <property type="evidence" value="ECO:0007669"/>
    <property type="project" value="InterPro"/>
</dbReference>
<gene>
    <name evidence="2" type="ORF">LCGC14_2986670</name>
</gene>
<dbReference type="Gene3D" id="1.10.150.20">
    <property type="entry name" value="5' to 3' exonuclease, C-terminal subdomain"/>
    <property type="match status" value="1"/>
</dbReference>
<dbReference type="SMART" id="SM00482">
    <property type="entry name" value="POLAc"/>
    <property type="match status" value="1"/>
</dbReference>
<reference evidence="2" key="1">
    <citation type="journal article" date="2015" name="Nature">
        <title>Complex archaea that bridge the gap between prokaryotes and eukaryotes.</title>
        <authorList>
            <person name="Spang A."/>
            <person name="Saw J.H."/>
            <person name="Jorgensen S.L."/>
            <person name="Zaremba-Niedzwiedzka K."/>
            <person name="Martijn J."/>
            <person name="Lind A.E."/>
            <person name="van Eijk R."/>
            <person name="Schleper C."/>
            <person name="Guy L."/>
            <person name="Ettema T.J."/>
        </authorList>
    </citation>
    <scope>NUCLEOTIDE SEQUENCE</scope>
</reference>
<dbReference type="SUPFAM" id="SSF56672">
    <property type="entry name" value="DNA/RNA polymerases"/>
    <property type="match status" value="1"/>
</dbReference>
<proteinExistence type="predicted"/>
<dbReference type="InterPro" id="IPR002298">
    <property type="entry name" value="DNA_polymerase_A"/>
</dbReference>
<name>A0A0F8ZW69_9ZZZZ</name>